<keyword evidence="8" id="KW-1133">Transmembrane helix</keyword>
<gene>
    <name evidence="10" type="ORF">DSM00_2136</name>
</gene>
<evidence type="ECO:0000256" key="1">
    <source>
        <dbReference type="ARBA" id="ARBA00004496"/>
    </source>
</evidence>
<dbReference type="InterPro" id="IPR011990">
    <property type="entry name" value="TPR-like_helical_dom_sf"/>
</dbReference>
<evidence type="ECO:0000256" key="7">
    <source>
        <dbReference type="SAM" id="Coils"/>
    </source>
</evidence>
<keyword evidence="8" id="KW-0472">Membrane</keyword>
<dbReference type="AlphaFoldDB" id="A0A4V1KQN9"/>
<keyword evidence="7" id="KW-0175">Coiled coil</keyword>
<dbReference type="SMART" id="SM00421">
    <property type="entry name" value="HTH_LUXR"/>
    <property type="match status" value="1"/>
</dbReference>
<dbReference type="SUPFAM" id="SSF48452">
    <property type="entry name" value="TPR-like"/>
    <property type="match status" value="2"/>
</dbReference>
<comment type="caution">
    <text evidence="10">The sequence shown here is derived from an EMBL/GenBank/DDBJ whole genome shotgun (WGS) entry which is preliminary data.</text>
</comment>
<evidence type="ECO:0000259" key="9">
    <source>
        <dbReference type="PROSITE" id="PS00622"/>
    </source>
</evidence>
<dbReference type="GO" id="GO:0003677">
    <property type="term" value="F:DNA binding"/>
    <property type="evidence" value="ECO:0007669"/>
    <property type="project" value="UniProtKB-KW"/>
</dbReference>
<sequence length="510" mass="59120">MYSQNEAARDSYRRFSDSLFYQYKTELDSSLKSNDRELIVEAYVNLASFYKKSQIYTEAVANYTQALKQNNNENNVVLVQIKNSLGEVYIELGNYAKAIEYLSTALHISTREKLLNEKAKSLRLIGSCKEKMGNLNDALNFQQQSFAIYGKQNDLLGQAIVNENIGSIYEDLELYDKAYVHFEKAYQYFKSSNNEAQINALNNLADISRKTKRYDASIATTLEVLDLALKYNNAHQIESAYKDLSKAYAFKNDFEKAHTYLLKYQNLVEKQFYSQNFNQLNALQTIFDTREKQSQIDLLEQQNKASRARLMAIIILAITVLGAGLVSFIYLKRKRQIINKLQAYKQRVLEAELENKAVKEQNLKNEIQLKTATLSKYSLSISQKNKLIEEVSGSLQKMSTRKRMDLPIKINELALQLNQHLEQDNEWEQFMDLFEDIHPHFSKKLSDIALQKLTATELRLCLLLRLDLSSKEISSVLRITPDSVRVARYRLRKKLPIETQEELVNFMLKL</sequence>
<dbReference type="SUPFAM" id="SSF46894">
    <property type="entry name" value="C-terminal effector domain of the bipartite response regulators"/>
    <property type="match status" value="1"/>
</dbReference>
<dbReference type="Proteomes" id="UP000289238">
    <property type="component" value="Unassembled WGS sequence"/>
</dbReference>
<evidence type="ECO:0000256" key="2">
    <source>
        <dbReference type="ARBA" id="ARBA00022490"/>
    </source>
</evidence>
<keyword evidence="4 6" id="KW-0802">TPR repeat</keyword>
<keyword evidence="2" id="KW-0963">Cytoplasm</keyword>
<dbReference type="EMBL" id="QOVM01000004">
    <property type="protein sequence ID" value="RXG22072.1"/>
    <property type="molecule type" value="Genomic_DNA"/>
</dbReference>
<feature type="repeat" description="TPR" evidence="6">
    <location>
        <begin position="79"/>
        <end position="112"/>
    </location>
</feature>
<dbReference type="Pfam" id="PF13181">
    <property type="entry name" value="TPR_8"/>
    <property type="match status" value="2"/>
</dbReference>
<dbReference type="PANTHER" id="PTHR46630">
    <property type="entry name" value="TETRATRICOPEPTIDE REPEAT PROTEIN 29"/>
    <property type="match status" value="1"/>
</dbReference>
<dbReference type="InterPro" id="IPR036388">
    <property type="entry name" value="WH-like_DNA-bd_sf"/>
</dbReference>
<keyword evidence="10" id="KW-0238">DNA-binding</keyword>
<dbReference type="InterPro" id="IPR016032">
    <property type="entry name" value="Sig_transdc_resp-reg_C-effctor"/>
</dbReference>
<dbReference type="PANTHER" id="PTHR46630:SF1">
    <property type="entry name" value="TETRATRICOPEPTIDE REPEAT PROTEIN 29"/>
    <property type="match status" value="1"/>
</dbReference>
<name>A0A4V1KQN9_9FLAO</name>
<evidence type="ECO:0000256" key="6">
    <source>
        <dbReference type="PROSITE-ProRule" id="PRU00339"/>
    </source>
</evidence>
<dbReference type="GO" id="GO:0005737">
    <property type="term" value="C:cytoplasm"/>
    <property type="evidence" value="ECO:0007669"/>
    <property type="project" value="UniProtKB-SubCell"/>
</dbReference>
<dbReference type="InterPro" id="IPR051476">
    <property type="entry name" value="Bac_ResReg_Asp_Phosphatase"/>
</dbReference>
<dbReference type="InterPro" id="IPR000792">
    <property type="entry name" value="Tscrpt_reg_LuxR_C"/>
</dbReference>
<dbReference type="Pfam" id="PF13424">
    <property type="entry name" value="TPR_12"/>
    <property type="match status" value="1"/>
</dbReference>
<evidence type="ECO:0000256" key="5">
    <source>
        <dbReference type="ARBA" id="ARBA00038253"/>
    </source>
</evidence>
<evidence type="ECO:0000313" key="10">
    <source>
        <dbReference type="EMBL" id="RXG22072.1"/>
    </source>
</evidence>
<dbReference type="PROSITE" id="PS00622">
    <property type="entry name" value="HTH_LUXR_1"/>
    <property type="match status" value="1"/>
</dbReference>
<evidence type="ECO:0000256" key="4">
    <source>
        <dbReference type="ARBA" id="ARBA00022803"/>
    </source>
</evidence>
<proteinExistence type="inferred from homology"/>
<keyword evidence="3" id="KW-0677">Repeat</keyword>
<evidence type="ECO:0000256" key="3">
    <source>
        <dbReference type="ARBA" id="ARBA00022737"/>
    </source>
</evidence>
<comment type="subcellular location">
    <subcellularLocation>
        <location evidence="1">Cytoplasm</location>
    </subcellularLocation>
</comment>
<dbReference type="PROSITE" id="PS50005">
    <property type="entry name" value="TPR"/>
    <property type="match status" value="2"/>
</dbReference>
<comment type="similarity">
    <text evidence="5">Belongs to the Rap family.</text>
</comment>
<reference evidence="10 11" key="1">
    <citation type="submission" date="2018-07" db="EMBL/GenBank/DDBJ databases">
        <title>Leeuwenhoekiella genomics.</title>
        <authorList>
            <person name="Tahon G."/>
            <person name="Willems A."/>
        </authorList>
    </citation>
    <scope>NUCLEOTIDE SEQUENCE [LARGE SCALE GENOMIC DNA]</scope>
    <source>
        <strain evidence="10 11">LMG 22550</strain>
    </source>
</reference>
<dbReference type="InterPro" id="IPR019734">
    <property type="entry name" value="TPR_rpt"/>
</dbReference>
<feature type="repeat" description="TPR" evidence="6">
    <location>
        <begin position="40"/>
        <end position="73"/>
    </location>
</feature>
<dbReference type="Gene3D" id="1.25.40.10">
    <property type="entry name" value="Tetratricopeptide repeat domain"/>
    <property type="match status" value="2"/>
</dbReference>
<dbReference type="SMART" id="SM00028">
    <property type="entry name" value="TPR"/>
    <property type="match status" value="5"/>
</dbReference>
<organism evidence="10 11">
    <name type="scientific">Leeuwenhoekiella aequorea</name>
    <dbReference type="NCBI Taxonomy" id="283736"/>
    <lineage>
        <taxon>Bacteria</taxon>
        <taxon>Pseudomonadati</taxon>
        <taxon>Bacteroidota</taxon>
        <taxon>Flavobacteriia</taxon>
        <taxon>Flavobacteriales</taxon>
        <taxon>Flavobacteriaceae</taxon>
        <taxon>Leeuwenhoekiella</taxon>
    </lineage>
</organism>
<dbReference type="Gene3D" id="1.10.10.10">
    <property type="entry name" value="Winged helix-like DNA-binding domain superfamily/Winged helix DNA-binding domain"/>
    <property type="match status" value="1"/>
</dbReference>
<feature type="transmembrane region" description="Helical" evidence="8">
    <location>
        <begin position="310"/>
        <end position="331"/>
    </location>
</feature>
<keyword evidence="8" id="KW-0812">Transmembrane</keyword>
<protein>
    <submittedName>
        <fullName evidence="10">DNA-binding CsgD family transcriptional regulator</fullName>
    </submittedName>
</protein>
<dbReference type="GO" id="GO:0006355">
    <property type="term" value="P:regulation of DNA-templated transcription"/>
    <property type="evidence" value="ECO:0007669"/>
    <property type="project" value="InterPro"/>
</dbReference>
<keyword evidence="11" id="KW-1185">Reference proteome</keyword>
<accession>A0A4V1KQN9</accession>
<evidence type="ECO:0000256" key="8">
    <source>
        <dbReference type="SAM" id="Phobius"/>
    </source>
</evidence>
<evidence type="ECO:0000313" key="11">
    <source>
        <dbReference type="Proteomes" id="UP000289238"/>
    </source>
</evidence>
<feature type="domain" description="HTH luxR-type" evidence="9">
    <location>
        <begin position="467"/>
        <end position="494"/>
    </location>
</feature>
<feature type="coiled-coil region" evidence="7">
    <location>
        <begin position="334"/>
        <end position="370"/>
    </location>
</feature>